<evidence type="ECO:0000313" key="11">
    <source>
        <dbReference type="EMBL" id="ORA31184.1"/>
    </source>
</evidence>
<keyword evidence="4 9" id="KW-0812">Transmembrane</keyword>
<comment type="subunit">
    <text evidence="9">Homodimer.</text>
</comment>
<dbReference type="SUPFAM" id="SSF54631">
    <property type="entry name" value="CBS-domain pair"/>
    <property type="match status" value="1"/>
</dbReference>
<dbReference type="OrthoDB" id="9790355at2"/>
<comment type="caution">
    <text evidence="11">The sequence shown here is derived from an EMBL/GenBank/DDBJ whole genome shotgun (WGS) entry which is preliminary data.</text>
</comment>
<dbReference type="SUPFAM" id="SSF161093">
    <property type="entry name" value="MgtE membrane domain-like"/>
    <property type="match status" value="1"/>
</dbReference>
<dbReference type="SMART" id="SM00116">
    <property type="entry name" value="CBS"/>
    <property type="match status" value="1"/>
</dbReference>
<keyword evidence="5 9" id="KW-0460">Magnesium</keyword>
<dbReference type="InterPro" id="IPR006667">
    <property type="entry name" value="SLC41_membr_dom"/>
</dbReference>
<gene>
    <name evidence="11" type="ORF">BST13_26190</name>
</gene>
<keyword evidence="12" id="KW-1185">Reference proteome</keyword>
<dbReference type="PROSITE" id="PS51371">
    <property type="entry name" value="CBS"/>
    <property type="match status" value="1"/>
</dbReference>
<evidence type="ECO:0000256" key="6">
    <source>
        <dbReference type="ARBA" id="ARBA00022989"/>
    </source>
</evidence>
<evidence type="ECO:0000256" key="2">
    <source>
        <dbReference type="ARBA" id="ARBA00009749"/>
    </source>
</evidence>
<dbReference type="GO" id="GO:0046872">
    <property type="term" value="F:metal ion binding"/>
    <property type="evidence" value="ECO:0007669"/>
    <property type="project" value="UniProtKB-KW"/>
</dbReference>
<dbReference type="Gene3D" id="3.10.580.10">
    <property type="entry name" value="CBS-domain"/>
    <property type="match status" value="1"/>
</dbReference>
<feature type="transmembrane region" description="Helical" evidence="9">
    <location>
        <begin position="293"/>
        <end position="313"/>
    </location>
</feature>
<keyword evidence="6 9" id="KW-1133">Transmembrane helix</keyword>
<dbReference type="InterPro" id="IPR000644">
    <property type="entry name" value="CBS_dom"/>
</dbReference>
<dbReference type="GO" id="GO:0005886">
    <property type="term" value="C:plasma membrane"/>
    <property type="evidence" value="ECO:0007669"/>
    <property type="project" value="UniProtKB-SubCell"/>
</dbReference>
<dbReference type="PANTHER" id="PTHR41394:SF8">
    <property type="entry name" value="MAGNESIUM TRANSPORTER MGTE"/>
    <property type="match status" value="1"/>
</dbReference>
<evidence type="ECO:0000313" key="12">
    <source>
        <dbReference type="Proteomes" id="UP000192448"/>
    </source>
</evidence>
<evidence type="ECO:0000256" key="9">
    <source>
        <dbReference type="RuleBase" id="RU362011"/>
    </source>
</evidence>
<dbReference type="Pfam" id="PF03448">
    <property type="entry name" value="MgtE_N"/>
    <property type="match status" value="1"/>
</dbReference>
<evidence type="ECO:0000256" key="3">
    <source>
        <dbReference type="ARBA" id="ARBA00022448"/>
    </source>
</evidence>
<feature type="transmembrane region" description="Helical" evidence="9">
    <location>
        <begin position="392"/>
        <end position="416"/>
    </location>
</feature>
<protein>
    <recommendedName>
        <fullName evidence="9">Magnesium transporter MgtE</fullName>
    </recommendedName>
</protein>
<dbReference type="STRING" id="1927124.BST13_26190"/>
<feature type="domain" description="CBS" evidence="10">
    <location>
        <begin position="209"/>
        <end position="265"/>
    </location>
</feature>
<comment type="function">
    <text evidence="9">Acts as a magnesium transporter.</text>
</comment>
<dbReference type="PANTHER" id="PTHR41394">
    <property type="entry name" value="MAGNESIUM TRANSPORTER MGTE"/>
    <property type="match status" value="1"/>
</dbReference>
<dbReference type="Gene3D" id="1.10.357.20">
    <property type="entry name" value="SLC41 divalent cation transporters, integral membrane domain"/>
    <property type="match status" value="1"/>
</dbReference>
<dbReference type="CDD" id="cd04606">
    <property type="entry name" value="CBS_pair_Mg_transporter"/>
    <property type="match status" value="1"/>
</dbReference>
<keyword evidence="3 9" id="KW-0813">Transport</keyword>
<dbReference type="InterPro" id="IPR036739">
    <property type="entry name" value="SLC41_membr_dom_sf"/>
</dbReference>
<dbReference type="SUPFAM" id="SSF158791">
    <property type="entry name" value="MgtE N-terminal domain-like"/>
    <property type="match status" value="1"/>
</dbReference>
<dbReference type="InterPro" id="IPR046342">
    <property type="entry name" value="CBS_dom_sf"/>
</dbReference>
<dbReference type="AlphaFoldDB" id="A0A1X0AM85"/>
<feature type="transmembrane region" description="Helical" evidence="9">
    <location>
        <begin position="428"/>
        <end position="450"/>
    </location>
</feature>
<organism evidence="11 12">
    <name type="scientific">Mycobacterium aquaticum</name>
    <dbReference type="NCBI Taxonomy" id="1927124"/>
    <lineage>
        <taxon>Bacteria</taxon>
        <taxon>Bacillati</taxon>
        <taxon>Actinomycetota</taxon>
        <taxon>Actinomycetes</taxon>
        <taxon>Mycobacteriales</taxon>
        <taxon>Mycobacteriaceae</taxon>
        <taxon>Mycobacterium</taxon>
    </lineage>
</organism>
<dbReference type="Pfam" id="PF00571">
    <property type="entry name" value="CBS"/>
    <property type="match status" value="1"/>
</dbReference>
<dbReference type="Gene3D" id="1.25.60.10">
    <property type="entry name" value="MgtE N-terminal domain-like"/>
    <property type="match status" value="1"/>
</dbReference>
<dbReference type="NCBIfam" id="TIGR00400">
    <property type="entry name" value="mgtE"/>
    <property type="match status" value="1"/>
</dbReference>
<dbReference type="Proteomes" id="UP000192448">
    <property type="component" value="Unassembled WGS sequence"/>
</dbReference>
<evidence type="ECO:0000256" key="5">
    <source>
        <dbReference type="ARBA" id="ARBA00022842"/>
    </source>
</evidence>
<feature type="transmembrane region" description="Helical" evidence="9">
    <location>
        <begin position="319"/>
        <end position="346"/>
    </location>
</feature>
<keyword evidence="9" id="KW-1003">Cell membrane</keyword>
<dbReference type="InterPro" id="IPR006668">
    <property type="entry name" value="Mg_transptr_MgtE_intracell_dom"/>
</dbReference>
<evidence type="ECO:0000256" key="4">
    <source>
        <dbReference type="ARBA" id="ARBA00022692"/>
    </source>
</evidence>
<keyword evidence="9" id="KW-0479">Metal-binding</keyword>
<evidence type="ECO:0000256" key="8">
    <source>
        <dbReference type="PROSITE-ProRule" id="PRU00703"/>
    </source>
</evidence>
<dbReference type="GO" id="GO:0015095">
    <property type="term" value="F:magnesium ion transmembrane transporter activity"/>
    <property type="evidence" value="ECO:0007669"/>
    <property type="project" value="UniProtKB-UniRule"/>
</dbReference>
<proteinExistence type="inferred from homology"/>
<evidence type="ECO:0000256" key="7">
    <source>
        <dbReference type="ARBA" id="ARBA00023136"/>
    </source>
</evidence>
<comment type="subcellular location">
    <subcellularLocation>
        <location evidence="9">Cell membrane</location>
        <topology evidence="9">Multi-pass membrane protein</topology>
    </subcellularLocation>
    <subcellularLocation>
        <location evidence="1">Membrane</location>
        <topology evidence="1">Multi-pass membrane protein</topology>
    </subcellularLocation>
</comment>
<comment type="similarity">
    <text evidence="2 9">Belongs to the SLC41A transporter family.</text>
</comment>
<dbReference type="SMART" id="SM00924">
    <property type="entry name" value="MgtE_N"/>
    <property type="match status" value="1"/>
</dbReference>
<dbReference type="EMBL" id="MVHF01000033">
    <property type="protein sequence ID" value="ORA31184.1"/>
    <property type="molecule type" value="Genomic_DNA"/>
</dbReference>
<evidence type="ECO:0000259" key="10">
    <source>
        <dbReference type="PROSITE" id="PS51371"/>
    </source>
</evidence>
<dbReference type="Pfam" id="PF01769">
    <property type="entry name" value="MgtE"/>
    <property type="match status" value="1"/>
</dbReference>
<sequence length="461" mass="48942">MTRSGVDLGVLSILPLRASALDSPEAIQEWLNSAGPAERSRQVGAMSKAQIARFVALLDATTGPELLGSIDVDLAARVIRSADLAQAGAFLGAMDSDESAEILRKLGEAKRTAVLAQVDPATAETLRNLLRYAPNSVAAHMLPELFTIDGALSAAAAEDAVREQANQMRGKIRAGGYIYVTDVDRQLIGVVGFRDLVLAEPDQPVHELIDDHPVSVRSSHDAENAAQLLVDHDLTALPVVDERGKLLGVLTADAAADILEREATEDAERQGGSAPLEVPYLRASPIRLWRKRIVWLLVLFVAEAYTGTVLRAFEDELEAVVALAFFIPLLIGTGGNTGTQITTTLVRAMATGQMRFRDLPRALLKEMSTGALVAVTMAAAAVVRAWTLGVGAQVTITVSVTVAAIVMWSALVATVLPPLLKKVRVDPAVVSAPMIATIVDGTGLLIYFLIAHLTLPQLAGL</sequence>
<evidence type="ECO:0000256" key="1">
    <source>
        <dbReference type="ARBA" id="ARBA00004141"/>
    </source>
</evidence>
<dbReference type="InterPro" id="IPR038076">
    <property type="entry name" value="MgtE_N_sf"/>
</dbReference>
<reference evidence="11 12" key="1">
    <citation type="submission" date="2017-02" db="EMBL/GenBank/DDBJ databases">
        <title>The new phylogeny of genus Mycobacterium.</title>
        <authorList>
            <person name="Tortoli E."/>
            <person name="Trovato A."/>
            <person name="Cirillo D.M."/>
        </authorList>
    </citation>
    <scope>NUCLEOTIDE SEQUENCE [LARGE SCALE GENOMIC DNA]</scope>
    <source>
        <strain evidence="11 12">RW6</strain>
    </source>
</reference>
<keyword evidence="8" id="KW-0129">CBS domain</keyword>
<keyword evidence="7 9" id="KW-0472">Membrane</keyword>
<feature type="transmembrane region" description="Helical" evidence="9">
    <location>
        <begin position="367"/>
        <end position="386"/>
    </location>
</feature>
<dbReference type="InterPro" id="IPR006669">
    <property type="entry name" value="MgtE_transporter"/>
</dbReference>
<name>A0A1X0AM85_9MYCO</name>
<accession>A0A1X0AM85</accession>